<dbReference type="SUPFAM" id="SSF47598">
    <property type="entry name" value="Ribbon-helix-helix"/>
    <property type="match status" value="1"/>
</dbReference>
<sequence>MSEKPVREYDKFMLRFPDGMRDAIAERAKRNGRSMNSEIVQILQDALETEKLIAETDIVDFDSTQATLDSKSTPEEKAAFLAELEKRDPFTAAILREGEEHNRRLAAILGKRMGYSNE</sequence>
<evidence type="ECO:0000313" key="2">
    <source>
        <dbReference type="EMBL" id="MBC5047102.1"/>
    </source>
</evidence>
<comment type="caution">
    <text evidence="2">The sequence shown here is derived from an EMBL/GenBank/DDBJ whole genome shotgun (WGS) entry which is preliminary data.</text>
</comment>
<dbReference type="GO" id="GO:0043565">
    <property type="term" value="F:sequence-specific DNA binding"/>
    <property type="evidence" value="ECO:0007669"/>
    <property type="project" value="UniProtKB-ARBA"/>
</dbReference>
<name>A0A8H9ZRZ0_9ENTR</name>
<dbReference type="GO" id="GO:0006355">
    <property type="term" value="P:regulation of DNA-templated transcription"/>
    <property type="evidence" value="ECO:0007669"/>
    <property type="project" value="InterPro"/>
</dbReference>
<evidence type="ECO:0000313" key="3">
    <source>
        <dbReference type="Proteomes" id="UP000646540"/>
    </source>
</evidence>
<protein>
    <submittedName>
        <fullName evidence="2">Arc family DNA-binding protein</fullName>
    </submittedName>
</protein>
<accession>A0A8H9ZRZ0</accession>
<feature type="domain" description="Arc-like DNA binding" evidence="1">
    <location>
        <begin position="7"/>
        <end position="50"/>
    </location>
</feature>
<proteinExistence type="predicted"/>
<evidence type="ECO:0000259" key="1">
    <source>
        <dbReference type="Pfam" id="PF03869"/>
    </source>
</evidence>
<dbReference type="Gene3D" id="1.10.1220.10">
    <property type="entry name" value="Met repressor-like"/>
    <property type="match status" value="1"/>
</dbReference>
<dbReference type="InterPro" id="IPR010985">
    <property type="entry name" value="Ribbon_hlx_hlx"/>
</dbReference>
<dbReference type="Proteomes" id="UP000646540">
    <property type="component" value="Unassembled WGS sequence"/>
</dbReference>
<keyword evidence="2" id="KW-0238">DNA-binding</keyword>
<dbReference type="Pfam" id="PF03869">
    <property type="entry name" value="Arc"/>
    <property type="match status" value="1"/>
</dbReference>
<dbReference type="RefSeq" id="WP_101839188.1">
    <property type="nucleotide sequence ID" value="NZ_JACNQW010000011.1"/>
</dbReference>
<dbReference type="InterPro" id="IPR013321">
    <property type="entry name" value="Arc_rbn_hlx_hlx"/>
</dbReference>
<dbReference type="AlphaFoldDB" id="A0A8H9ZRZ0"/>
<dbReference type="InterPro" id="IPR005569">
    <property type="entry name" value="Arc_DNA-bd_dom"/>
</dbReference>
<gene>
    <name evidence="2" type="ORF">H8L09_17250</name>
</gene>
<dbReference type="EMBL" id="JACNQW010000011">
    <property type="protein sequence ID" value="MBC5047102.1"/>
    <property type="molecule type" value="Genomic_DNA"/>
</dbReference>
<reference evidence="2" key="1">
    <citation type="submission" date="2020-08" db="EMBL/GenBank/DDBJ databases">
        <title>Genomic evolution and epidemiology of Klebsiella pneumoniae from a major hospital in Beijing, China, over a fifteen-year period: dissemination of known and novel high-risk clones.</title>
        <authorList>
            <person name="Palmieri M."/>
        </authorList>
    </citation>
    <scope>NUCLEOTIDE SEQUENCE</scope>
    <source>
        <strain evidence="2">K7050</strain>
    </source>
</reference>
<organism evidence="2 3">
    <name type="scientific">Klebsiella quasipneumoniae</name>
    <dbReference type="NCBI Taxonomy" id="1463165"/>
    <lineage>
        <taxon>Bacteria</taxon>
        <taxon>Pseudomonadati</taxon>
        <taxon>Pseudomonadota</taxon>
        <taxon>Gammaproteobacteria</taxon>
        <taxon>Enterobacterales</taxon>
        <taxon>Enterobacteriaceae</taxon>
        <taxon>Klebsiella/Raoultella group</taxon>
        <taxon>Klebsiella</taxon>
        <taxon>Klebsiella pneumoniae complex</taxon>
    </lineage>
</organism>